<comment type="caution">
    <text evidence="2">The sequence shown here is derived from an EMBL/GenBank/DDBJ whole genome shotgun (WGS) entry which is preliminary data.</text>
</comment>
<dbReference type="PROSITE" id="PS50943">
    <property type="entry name" value="HTH_CROC1"/>
    <property type="match status" value="1"/>
</dbReference>
<dbReference type="InterPro" id="IPR001387">
    <property type="entry name" value="Cro/C1-type_HTH"/>
</dbReference>
<name>A0A839AAT1_9HYPH</name>
<dbReference type="GO" id="GO:0003677">
    <property type="term" value="F:DNA binding"/>
    <property type="evidence" value="ECO:0007669"/>
    <property type="project" value="InterPro"/>
</dbReference>
<dbReference type="CDD" id="cd00093">
    <property type="entry name" value="HTH_XRE"/>
    <property type="match status" value="1"/>
</dbReference>
<reference evidence="2 3" key="1">
    <citation type="submission" date="2020-07" db="EMBL/GenBank/DDBJ databases">
        <title>Stappia sp., F7233, whole genome shotgun sequencing project.</title>
        <authorList>
            <person name="Jiang S."/>
            <person name="Liu Z.W."/>
            <person name="Du Z.J."/>
        </authorList>
    </citation>
    <scope>NUCLEOTIDE SEQUENCE [LARGE SCALE GENOMIC DNA]</scope>
    <source>
        <strain evidence="2 3">F7233</strain>
    </source>
</reference>
<organism evidence="2 3">
    <name type="scientific">Stappia albiluteola</name>
    <dbReference type="NCBI Taxonomy" id="2758565"/>
    <lineage>
        <taxon>Bacteria</taxon>
        <taxon>Pseudomonadati</taxon>
        <taxon>Pseudomonadota</taxon>
        <taxon>Alphaproteobacteria</taxon>
        <taxon>Hyphomicrobiales</taxon>
        <taxon>Stappiaceae</taxon>
        <taxon>Stappia</taxon>
    </lineage>
</organism>
<dbReference type="Gene3D" id="1.10.260.40">
    <property type="entry name" value="lambda repressor-like DNA-binding domains"/>
    <property type="match status" value="1"/>
</dbReference>
<feature type="domain" description="HTH cro/C1-type" evidence="1">
    <location>
        <begin position="32"/>
        <end position="73"/>
    </location>
</feature>
<proteinExistence type="predicted"/>
<dbReference type="InterPro" id="IPR010982">
    <property type="entry name" value="Lambda_DNA-bd_dom_sf"/>
</dbReference>
<dbReference type="RefSeq" id="WP_182162251.1">
    <property type="nucleotide sequence ID" value="NZ_JACFXV010000035.1"/>
</dbReference>
<accession>A0A839AAT1</accession>
<dbReference type="Pfam" id="PF07022">
    <property type="entry name" value="Phage_CI_repr"/>
    <property type="match status" value="1"/>
</dbReference>
<protein>
    <submittedName>
        <fullName evidence="2">Helix-turn-helix transcriptional regulator</fullName>
    </submittedName>
</protein>
<dbReference type="EMBL" id="JACFXV010000035">
    <property type="protein sequence ID" value="MBA5776134.1"/>
    <property type="molecule type" value="Genomic_DNA"/>
</dbReference>
<keyword evidence="3" id="KW-1185">Reference proteome</keyword>
<dbReference type="GO" id="GO:0045892">
    <property type="term" value="P:negative regulation of DNA-templated transcription"/>
    <property type="evidence" value="ECO:0007669"/>
    <property type="project" value="InterPro"/>
</dbReference>
<sequence length="174" mass="18794">MSLYRWRARLCAMKTVGERVKEAAKAVGGLNALAKIVGMPRRTLGDQISGKFEVKLSFIVDVARATGVTVNWLATGEGKMFADPARSAGKSFDAALLEKCARVVTAVHREANIKLPPEKVSVEAAELYNELMERLADPSDQEEIEAALPQLRHLLRKRLAAAAAEPGSGKHSAS</sequence>
<dbReference type="Proteomes" id="UP000541109">
    <property type="component" value="Unassembled WGS sequence"/>
</dbReference>
<dbReference type="InterPro" id="IPR010744">
    <property type="entry name" value="Phage_CI_N"/>
</dbReference>
<evidence type="ECO:0000313" key="2">
    <source>
        <dbReference type="EMBL" id="MBA5776134.1"/>
    </source>
</evidence>
<dbReference type="AlphaFoldDB" id="A0A839AAT1"/>
<dbReference type="SUPFAM" id="SSF47413">
    <property type="entry name" value="lambda repressor-like DNA-binding domains"/>
    <property type="match status" value="1"/>
</dbReference>
<gene>
    <name evidence="2" type="ORF">H2509_03235</name>
</gene>
<evidence type="ECO:0000259" key="1">
    <source>
        <dbReference type="PROSITE" id="PS50943"/>
    </source>
</evidence>
<evidence type="ECO:0000313" key="3">
    <source>
        <dbReference type="Proteomes" id="UP000541109"/>
    </source>
</evidence>